<evidence type="ECO:0000313" key="5">
    <source>
        <dbReference type="EMBL" id="MBW9052920.1"/>
    </source>
</evidence>
<proteinExistence type="inferred from homology"/>
<dbReference type="RefSeq" id="WP_220334333.1">
    <property type="nucleotide sequence ID" value="NZ_JAEUAK010000003.1"/>
</dbReference>
<keyword evidence="3 4" id="KW-0326">Glycosidase</keyword>
<dbReference type="PANTHER" id="PTHR31339:SF9">
    <property type="entry name" value="PLASMIN AND FIBRONECTIN-BINDING PROTEIN A"/>
    <property type="match status" value="1"/>
</dbReference>
<dbReference type="InterPro" id="IPR011050">
    <property type="entry name" value="Pectin_lyase_fold/virulence"/>
</dbReference>
<keyword evidence="6" id="KW-1185">Reference proteome</keyword>
<dbReference type="GO" id="GO:0016787">
    <property type="term" value="F:hydrolase activity"/>
    <property type="evidence" value="ECO:0007669"/>
    <property type="project" value="UniProtKB-KW"/>
</dbReference>
<organism evidence="5 6">
    <name type="scientific">Rhizobium mesosinicum</name>
    <dbReference type="NCBI Taxonomy" id="335017"/>
    <lineage>
        <taxon>Bacteria</taxon>
        <taxon>Pseudomonadati</taxon>
        <taxon>Pseudomonadota</taxon>
        <taxon>Alphaproteobacteria</taxon>
        <taxon>Hyphomicrobiales</taxon>
        <taxon>Rhizobiaceae</taxon>
        <taxon>Rhizobium/Agrobacterium group</taxon>
        <taxon>Rhizobium</taxon>
    </lineage>
</organism>
<dbReference type="Gene3D" id="2.160.20.10">
    <property type="entry name" value="Single-stranded right-handed beta-helix, Pectin lyase-like"/>
    <property type="match status" value="1"/>
</dbReference>
<evidence type="ECO:0000256" key="3">
    <source>
        <dbReference type="ARBA" id="ARBA00023295"/>
    </source>
</evidence>
<dbReference type="SMART" id="SM00710">
    <property type="entry name" value="PbH1"/>
    <property type="match status" value="3"/>
</dbReference>
<dbReference type="EMBL" id="JAEUAK010000003">
    <property type="protein sequence ID" value="MBW9052920.1"/>
    <property type="molecule type" value="Genomic_DNA"/>
</dbReference>
<dbReference type="Proteomes" id="UP000717752">
    <property type="component" value="Unassembled WGS sequence"/>
</dbReference>
<accession>A0ABS7GSL9</accession>
<dbReference type="InterPro" id="IPR051801">
    <property type="entry name" value="GH28_Enzymes"/>
</dbReference>
<comment type="caution">
    <text evidence="5">The sequence shown here is derived from an EMBL/GenBank/DDBJ whole genome shotgun (WGS) entry which is preliminary data.</text>
</comment>
<gene>
    <name evidence="5" type="ORF">JNB85_10880</name>
</gene>
<dbReference type="PANTHER" id="PTHR31339">
    <property type="entry name" value="PECTIN LYASE-RELATED"/>
    <property type="match status" value="1"/>
</dbReference>
<dbReference type="InterPro" id="IPR012334">
    <property type="entry name" value="Pectin_lyas_fold"/>
</dbReference>
<reference evidence="5 6" key="1">
    <citation type="journal article" date="2021" name="MBio">
        <title>Poor Competitiveness of Bradyrhizobium in Pigeon Pea Root Colonization in Indian Soils.</title>
        <authorList>
            <person name="Chalasani D."/>
            <person name="Basu A."/>
            <person name="Pullabhotla S.V.S.R.N."/>
            <person name="Jorrin B."/>
            <person name="Neal A.L."/>
            <person name="Poole P.S."/>
            <person name="Podile A.R."/>
            <person name="Tkacz A."/>
        </authorList>
    </citation>
    <scope>NUCLEOTIDE SEQUENCE [LARGE SCALE GENOMIC DNA]</scope>
    <source>
        <strain evidence="5 6">HU56</strain>
    </source>
</reference>
<protein>
    <submittedName>
        <fullName evidence="5">Glycoside hydrolase family 28 protein</fullName>
    </submittedName>
</protein>
<evidence type="ECO:0000256" key="2">
    <source>
        <dbReference type="ARBA" id="ARBA00022801"/>
    </source>
</evidence>
<dbReference type="SUPFAM" id="SSF51126">
    <property type="entry name" value="Pectin lyase-like"/>
    <property type="match status" value="1"/>
</dbReference>
<comment type="similarity">
    <text evidence="1 4">Belongs to the glycosyl hydrolase 28 family.</text>
</comment>
<sequence>MEMFVEAVEGGIQTALDTIALAGGGTVFLRPGHHSASALRLRSDITLHIEEGAVLTFVADYECYSENTVSVYAEASDRAYIVAQNASNVTITGKGTIDGRGDAFHTGFDEGVGTFTPVAERPRVIVFEDCTNVRMEGIHITDSPMWTIHFVRSRDIVARGLRVSNNRQLPNTDGIVIDSCSDVTISEVIIRTADDGICLKTSLSDRGIGRCERIEVSDSVIESKSCALKIGTESFGDISQIRFLRCRIENSNRGLGIFSRDGGRIEDVVFRDIELDCSETPDGFWGSGEPFTMTKLTRRPERPAGAIRTVLVENASGRSHGAINLFAEEPGGIEDIALRGIDIKMDEGPLGTAKRYDLRPTNADLAPPKGLQGRGNAWVRGQDGKIVGLFDYPGGLPGVFAQNVTGLELEDIKIRRPEPLPAGWNQVNIALIS</sequence>
<dbReference type="Pfam" id="PF00295">
    <property type="entry name" value="Glyco_hydro_28"/>
    <property type="match status" value="1"/>
</dbReference>
<evidence type="ECO:0000256" key="4">
    <source>
        <dbReference type="RuleBase" id="RU361169"/>
    </source>
</evidence>
<evidence type="ECO:0000256" key="1">
    <source>
        <dbReference type="ARBA" id="ARBA00008834"/>
    </source>
</evidence>
<dbReference type="InterPro" id="IPR006626">
    <property type="entry name" value="PbH1"/>
</dbReference>
<keyword evidence="2 4" id="KW-0378">Hydrolase</keyword>
<dbReference type="InterPro" id="IPR000743">
    <property type="entry name" value="Glyco_hydro_28"/>
</dbReference>
<evidence type="ECO:0000313" key="6">
    <source>
        <dbReference type="Proteomes" id="UP000717752"/>
    </source>
</evidence>
<name>A0ABS7GSL9_9HYPH</name>